<evidence type="ECO:0000313" key="2">
    <source>
        <dbReference type="EMBL" id="KAJ8896846.1"/>
    </source>
</evidence>
<dbReference type="EMBL" id="JARBHB010000001">
    <property type="protein sequence ID" value="KAJ8896846.1"/>
    <property type="molecule type" value="Genomic_DNA"/>
</dbReference>
<sequence length="545" mass="62275">MRNYNRRLREIATKTKNATVETSCCSDYRNKYRSAEDLPLQQRIDELAKDIHNGPYHVFGDHRRSSERGYFCKIIHKHLILTTVTSTHNTVNKMSQEEFEMKKEKFKYQLRLTEYERNRLQENTISQSNSYMWMAERSKRLAASHFGKICTKKSSTPRAKTVISMICRSFQGNTATRYGLEKEPIATEQLNKELEKYIKPADGIIDHDSIIEVKCPFVAAQLTPESAIRQNKIKFCLIENGQLHLKENDSYMFQVQDQLQIANKKTCYFVVWTPLGILIEIIERSTKFWEEKMVDKLNEFDMDHILLELMVNLLAYIQKSFWFRYGLENFCVAEFCLAPSAAVASPTADGGIRSEDIHEYYPSGRRASCWGGDSCALVSHSASQPAIQPSPVNQMANFSTTNTPEALNTTNDEQRLLKISHHCRSSERGVCSGPYTTHSVAAVVSLCGLRKFPSSDRKEHIAQRSGRPALLKIVVSRLLLFTLRRGKLFLRRMVQSLTEPSETSCLHTIKTPAVEAGAAPRVNHSKRSMLQSYIYSGKNPDVTRS</sequence>
<keyword evidence="3" id="KW-1185">Reference proteome</keyword>
<dbReference type="PANTHER" id="PTHR46609">
    <property type="entry name" value="EXONUCLEASE, PHAGE-TYPE/RECB, C-TERMINAL DOMAIN-CONTAINING PROTEIN"/>
    <property type="match status" value="1"/>
</dbReference>
<dbReference type="PANTHER" id="PTHR46609:SF8">
    <property type="entry name" value="YQAJ VIRAL RECOMBINASE DOMAIN-CONTAINING PROTEIN"/>
    <property type="match status" value="1"/>
</dbReference>
<evidence type="ECO:0000313" key="3">
    <source>
        <dbReference type="Proteomes" id="UP001159363"/>
    </source>
</evidence>
<feature type="domain" description="YqaJ viral recombinase" evidence="1">
    <location>
        <begin position="133"/>
        <end position="264"/>
    </location>
</feature>
<gene>
    <name evidence="2" type="ORF">PR048_002192</name>
</gene>
<dbReference type="Proteomes" id="UP001159363">
    <property type="component" value="Chromosome 1"/>
</dbReference>
<protein>
    <recommendedName>
        <fullName evidence="1">YqaJ viral recombinase domain-containing protein</fullName>
    </recommendedName>
</protein>
<dbReference type="Gene3D" id="3.90.320.10">
    <property type="match status" value="1"/>
</dbReference>
<dbReference type="CDD" id="cd22343">
    <property type="entry name" value="PDDEXK_lambda_exonuclease-like"/>
    <property type="match status" value="1"/>
</dbReference>
<accession>A0ABQ9IJN5</accession>
<organism evidence="2 3">
    <name type="scientific">Dryococelus australis</name>
    <dbReference type="NCBI Taxonomy" id="614101"/>
    <lineage>
        <taxon>Eukaryota</taxon>
        <taxon>Metazoa</taxon>
        <taxon>Ecdysozoa</taxon>
        <taxon>Arthropoda</taxon>
        <taxon>Hexapoda</taxon>
        <taxon>Insecta</taxon>
        <taxon>Pterygota</taxon>
        <taxon>Neoptera</taxon>
        <taxon>Polyneoptera</taxon>
        <taxon>Phasmatodea</taxon>
        <taxon>Verophasmatodea</taxon>
        <taxon>Anareolatae</taxon>
        <taxon>Phasmatidae</taxon>
        <taxon>Eurycanthinae</taxon>
        <taxon>Dryococelus</taxon>
    </lineage>
</organism>
<reference evidence="2 3" key="1">
    <citation type="submission" date="2023-02" db="EMBL/GenBank/DDBJ databases">
        <title>LHISI_Scaffold_Assembly.</title>
        <authorList>
            <person name="Stuart O.P."/>
            <person name="Cleave R."/>
            <person name="Magrath M.J.L."/>
            <person name="Mikheyev A.S."/>
        </authorList>
    </citation>
    <scope>NUCLEOTIDE SEQUENCE [LARGE SCALE GENOMIC DNA]</scope>
    <source>
        <strain evidence="2">Daus_M_001</strain>
        <tissue evidence="2">Leg muscle</tissue>
    </source>
</reference>
<dbReference type="Pfam" id="PF09588">
    <property type="entry name" value="YqaJ"/>
    <property type="match status" value="1"/>
</dbReference>
<dbReference type="InterPro" id="IPR011335">
    <property type="entry name" value="Restrct_endonuc-II-like"/>
</dbReference>
<name>A0ABQ9IJN5_9NEOP</name>
<comment type="caution">
    <text evidence="2">The sequence shown here is derived from an EMBL/GenBank/DDBJ whole genome shotgun (WGS) entry which is preliminary data.</text>
</comment>
<dbReference type="InterPro" id="IPR019080">
    <property type="entry name" value="YqaJ_viral_recombinase"/>
</dbReference>
<dbReference type="InterPro" id="IPR051703">
    <property type="entry name" value="NF-kappa-B_Signaling_Reg"/>
</dbReference>
<evidence type="ECO:0000259" key="1">
    <source>
        <dbReference type="Pfam" id="PF09588"/>
    </source>
</evidence>
<dbReference type="SUPFAM" id="SSF52980">
    <property type="entry name" value="Restriction endonuclease-like"/>
    <property type="match status" value="1"/>
</dbReference>
<dbReference type="InterPro" id="IPR011604">
    <property type="entry name" value="PDDEXK-like_dom_sf"/>
</dbReference>
<proteinExistence type="predicted"/>